<dbReference type="SUPFAM" id="SSF56219">
    <property type="entry name" value="DNase I-like"/>
    <property type="match status" value="1"/>
</dbReference>
<dbReference type="OrthoDB" id="428734at2759"/>
<feature type="compositionally biased region" description="Gly residues" evidence="1">
    <location>
        <begin position="621"/>
        <end position="632"/>
    </location>
</feature>
<feature type="region of interest" description="Disordered" evidence="1">
    <location>
        <begin position="98"/>
        <end position="129"/>
    </location>
</feature>
<dbReference type="GO" id="GO:0000175">
    <property type="term" value="F:3'-5'-RNA exonuclease activity"/>
    <property type="evidence" value="ECO:0007669"/>
    <property type="project" value="TreeGrafter"/>
</dbReference>
<dbReference type="Pfam" id="PF03372">
    <property type="entry name" value="Exo_endo_phos"/>
    <property type="match status" value="1"/>
</dbReference>
<accession>A0A150GN40</accession>
<feature type="region of interest" description="Disordered" evidence="1">
    <location>
        <begin position="402"/>
        <end position="473"/>
    </location>
</feature>
<sequence length="695" mass="70394">MSWNVLAAELAHTHAAELYPQTHPDCLAWPGRLAAVVRHVREQRPDVLCLQEVDDWQGVRAALAALGYDGVHAQRTGGRGDGCATLWRRDRLCVAKGAAGSRGPGGGGGRGGEAAALQHESRSSRSRHGVHTIRMADHDLRDNVALLVHLQPRAGAGAGAGRRRVKRSRSSSSGDDGGGDGPARRGGGGNAPGPAGASAAAAAATAAMSDLWPASRGGGGTAAAAGPSVCRLPGPLRRGFWVANTHVLFNTKRGDIKLGQLRVILTELAERAGADSSSSAAAAVGASGCGEAPDAGASSSARNGSRRRGGRRGGEAAEEGGDDVTATPRPQAQPASASAAVAAVAAAGAGAGPLPCIFAGDFNAAPGSGLYRFLRGGCLQLSGEDRRELSGQVEGYGYSSLQRDVRSGRPPRLARWEPPPAAEAAEAEVEEGRQPRRPQQQPAGPFDVPMAATAMGGGEAAGAQGFSPGPYSATRRSYSVRWDMEELTYAMGRTALAAAMTSAAAAAGAATVQQQQPATPQGASPWPGPLPSGPPGWAPGASRRNGGGGGGRGGPARDAWPSLAEAAVVRHPLVLRSAYAAADPAGREPLFTTMHARYVGTVDFVWYTPGDDAATAATAATGGGSAGAGAGTTAGKRTAGSRDAGGGATAQPATGFSLRPVRVLHPPDPLSYPYGMPCASWPSDHVSLVVDFRLR</sequence>
<feature type="compositionally biased region" description="Pro residues" evidence="1">
    <location>
        <begin position="526"/>
        <end position="537"/>
    </location>
</feature>
<feature type="region of interest" description="Disordered" evidence="1">
    <location>
        <begin position="510"/>
        <end position="559"/>
    </location>
</feature>
<feature type="region of interest" description="Disordered" evidence="1">
    <location>
        <begin position="155"/>
        <end position="197"/>
    </location>
</feature>
<feature type="region of interest" description="Disordered" evidence="1">
    <location>
        <begin position="290"/>
        <end position="334"/>
    </location>
</feature>
<dbReference type="EMBL" id="LSYV01000014">
    <property type="protein sequence ID" value="KXZ51195.1"/>
    <property type="molecule type" value="Genomic_DNA"/>
</dbReference>
<feature type="region of interest" description="Disordered" evidence="1">
    <location>
        <begin position="620"/>
        <end position="653"/>
    </location>
</feature>
<reference evidence="4" key="1">
    <citation type="journal article" date="2016" name="Nat. Commun.">
        <title>The Gonium pectorale genome demonstrates co-option of cell cycle regulation during the evolution of multicellularity.</title>
        <authorList>
            <person name="Hanschen E.R."/>
            <person name="Marriage T.N."/>
            <person name="Ferris P.J."/>
            <person name="Hamaji T."/>
            <person name="Toyoda A."/>
            <person name="Fujiyama A."/>
            <person name="Neme R."/>
            <person name="Noguchi H."/>
            <person name="Minakuchi Y."/>
            <person name="Suzuki M."/>
            <person name="Kawai-Toyooka H."/>
            <person name="Smith D.R."/>
            <person name="Sparks H."/>
            <person name="Anderson J."/>
            <person name="Bakaric R."/>
            <person name="Luria V."/>
            <person name="Karger A."/>
            <person name="Kirschner M.W."/>
            <person name="Durand P.M."/>
            <person name="Michod R.E."/>
            <person name="Nozaki H."/>
            <person name="Olson B.J."/>
        </authorList>
    </citation>
    <scope>NUCLEOTIDE SEQUENCE [LARGE SCALE GENOMIC DNA]</scope>
    <source>
        <strain evidence="4">NIES-2863</strain>
    </source>
</reference>
<dbReference type="GO" id="GO:0000288">
    <property type="term" value="P:nuclear-transcribed mRNA catabolic process, deadenylation-dependent decay"/>
    <property type="evidence" value="ECO:0007669"/>
    <property type="project" value="TreeGrafter"/>
</dbReference>
<evidence type="ECO:0000259" key="2">
    <source>
        <dbReference type="Pfam" id="PF03372"/>
    </source>
</evidence>
<feature type="compositionally biased region" description="Gly residues" evidence="1">
    <location>
        <begin position="545"/>
        <end position="554"/>
    </location>
</feature>
<organism evidence="3 4">
    <name type="scientific">Gonium pectorale</name>
    <name type="common">Green alga</name>
    <dbReference type="NCBI Taxonomy" id="33097"/>
    <lineage>
        <taxon>Eukaryota</taxon>
        <taxon>Viridiplantae</taxon>
        <taxon>Chlorophyta</taxon>
        <taxon>core chlorophytes</taxon>
        <taxon>Chlorophyceae</taxon>
        <taxon>CS clade</taxon>
        <taxon>Chlamydomonadales</taxon>
        <taxon>Volvocaceae</taxon>
        <taxon>Gonium</taxon>
    </lineage>
</organism>
<protein>
    <recommendedName>
        <fullName evidence="2">Endonuclease/exonuclease/phosphatase domain-containing protein</fullName>
    </recommendedName>
</protein>
<comment type="caution">
    <text evidence="3">The sequence shown here is derived from an EMBL/GenBank/DDBJ whole genome shotgun (WGS) entry which is preliminary data.</text>
</comment>
<dbReference type="InterPro" id="IPR036691">
    <property type="entry name" value="Endo/exonu/phosph_ase_sf"/>
</dbReference>
<dbReference type="PANTHER" id="PTHR12121">
    <property type="entry name" value="CARBON CATABOLITE REPRESSOR PROTEIN 4"/>
    <property type="match status" value="1"/>
</dbReference>
<gene>
    <name evidence="3" type="ORF">GPECTOR_13g682</name>
</gene>
<proteinExistence type="predicted"/>
<evidence type="ECO:0000313" key="3">
    <source>
        <dbReference type="EMBL" id="KXZ51195.1"/>
    </source>
</evidence>
<name>A0A150GN40_GONPE</name>
<dbReference type="InterPro" id="IPR005135">
    <property type="entry name" value="Endo/exonuclease/phosphatase"/>
</dbReference>
<feature type="compositionally biased region" description="Gly residues" evidence="1">
    <location>
        <begin position="175"/>
        <end position="191"/>
    </location>
</feature>
<feature type="compositionally biased region" description="Low complexity" evidence="1">
    <location>
        <begin position="290"/>
        <end position="303"/>
    </location>
</feature>
<feature type="compositionally biased region" description="Low complexity" evidence="1">
    <location>
        <begin position="510"/>
        <end position="525"/>
    </location>
</feature>
<dbReference type="GO" id="GO:0005739">
    <property type="term" value="C:mitochondrion"/>
    <property type="evidence" value="ECO:0007669"/>
    <property type="project" value="TreeGrafter"/>
</dbReference>
<feature type="compositionally biased region" description="Gly residues" evidence="1">
    <location>
        <begin position="100"/>
        <end position="112"/>
    </location>
</feature>
<keyword evidence="4" id="KW-1185">Reference proteome</keyword>
<dbReference type="Gene3D" id="3.60.10.10">
    <property type="entry name" value="Endonuclease/exonuclease/phosphatase"/>
    <property type="match status" value="2"/>
</dbReference>
<evidence type="ECO:0000313" key="4">
    <source>
        <dbReference type="Proteomes" id="UP000075714"/>
    </source>
</evidence>
<feature type="domain" description="Endonuclease/exonuclease/phosphatase" evidence="2">
    <location>
        <begin position="1"/>
        <end position="375"/>
    </location>
</feature>
<dbReference type="Proteomes" id="UP000075714">
    <property type="component" value="Unassembled WGS sequence"/>
</dbReference>
<dbReference type="AlphaFoldDB" id="A0A150GN40"/>
<dbReference type="PANTHER" id="PTHR12121:SF37">
    <property type="entry name" value="2',5'-PHOSPHODIESTERASE 12"/>
    <property type="match status" value="1"/>
</dbReference>
<dbReference type="InterPro" id="IPR050410">
    <property type="entry name" value="CCR4/nocturin_mRNA_transcr"/>
</dbReference>
<evidence type="ECO:0000256" key="1">
    <source>
        <dbReference type="SAM" id="MobiDB-lite"/>
    </source>
</evidence>